<feature type="non-terminal residue" evidence="5">
    <location>
        <position position="129"/>
    </location>
</feature>
<gene>
    <name evidence="5" type="ORF">BDFB_015150</name>
</gene>
<comment type="cofactor">
    <cofactor evidence="1">
        <name>a divalent metal cation</name>
        <dbReference type="ChEBI" id="CHEBI:60240"/>
    </cofactor>
</comment>
<dbReference type="InterPro" id="IPR027806">
    <property type="entry name" value="HARBI1_dom"/>
</dbReference>
<name>A0A482VGQ1_ASBVE</name>
<feature type="region of interest" description="Disordered" evidence="3">
    <location>
        <begin position="109"/>
        <end position="129"/>
    </location>
</feature>
<feature type="domain" description="DDE Tnp4" evidence="4">
    <location>
        <begin position="11"/>
        <end position="118"/>
    </location>
</feature>
<evidence type="ECO:0000256" key="3">
    <source>
        <dbReference type="SAM" id="MobiDB-lite"/>
    </source>
</evidence>
<dbReference type="EMBL" id="QDEB01100651">
    <property type="protein sequence ID" value="RZC32032.1"/>
    <property type="molecule type" value="Genomic_DNA"/>
</dbReference>
<dbReference type="AlphaFoldDB" id="A0A482VGQ1"/>
<dbReference type="Proteomes" id="UP000292052">
    <property type="component" value="Unassembled WGS sequence"/>
</dbReference>
<protein>
    <submittedName>
        <fullName evidence="5">DDE Tnp 4 and/or Plant tran domain containing protein</fullName>
    </submittedName>
</protein>
<evidence type="ECO:0000256" key="1">
    <source>
        <dbReference type="ARBA" id="ARBA00001968"/>
    </source>
</evidence>
<evidence type="ECO:0000256" key="2">
    <source>
        <dbReference type="ARBA" id="ARBA00022723"/>
    </source>
</evidence>
<organism evidence="5 6">
    <name type="scientific">Asbolus verrucosus</name>
    <name type="common">Desert ironclad beetle</name>
    <dbReference type="NCBI Taxonomy" id="1661398"/>
    <lineage>
        <taxon>Eukaryota</taxon>
        <taxon>Metazoa</taxon>
        <taxon>Ecdysozoa</taxon>
        <taxon>Arthropoda</taxon>
        <taxon>Hexapoda</taxon>
        <taxon>Insecta</taxon>
        <taxon>Pterygota</taxon>
        <taxon>Neoptera</taxon>
        <taxon>Endopterygota</taxon>
        <taxon>Coleoptera</taxon>
        <taxon>Polyphaga</taxon>
        <taxon>Cucujiformia</taxon>
        <taxon>Tenebrionidae</taxon>
        <taxon>Pimeliinae</taxon>
        <taxon>Asbolus</taxon>
    </lineage>
</organism>
<sequence length="129" mass="14810">IRGFPLVLGVVDCTHVKLFSPGGDNAEVFRNREDYFSINVQVVGEANLKIMDIVSRWPASVHDTTIFNDSNIRTRLKNNEFRPYHLLGDSGYPCRNYLLTPVVRPVPNNRPLSRYNRAQRATRNPIEQL</sequence>
<dbReference type="OrthoDB" id="6764841at2759"/>
<feature type="non-terminal residue" evidence="5">
    <location>
        <position position="1"/>
    </location>
</feature>
<evidence type="ECO:0000259" key="4">
    <source>
        <dbReference type="Pfam" id="PF13359"/>
    </source>
</evidence>
<dbReference type="Pfam" id="PF13359">
    <property type="entry name" value="DDE_Tnp_4"/>
    <property type="match status" value="1"/>
</dbReference>
<reference evidence="5 6" key="1">
    <citation type="submission" date="2017-03" db="EMBL/GenBank/DDBJ databases">
        <title>Genome of the blue death feigning beetle - Asbolus verrucosus.</title>
        <authorList>
            <person name="Rider S.D."/>
        </authorList>
    </citation>
    <scope>NUCLEOTIDE SEQUENCE [LARGE SCALE GENOMIC DNA]</scope>
    <source>
        <strain evidence="5">Butters</strain>
        <tissue evidence="5">Head and leg muscle</tissue>
    </source>
</reference>
<feature type="compositionally biased region" description="Polar residues" evidence="3">
    <location>
        <begin position="119"/>
        <end position="129"/>
    </location>
</feature>
<comment type="caution">
    <text evidence="5">The sequence shown here is derived from an EMBL/GenBank/DDBJ whole genome shotgun (WGS) entry which is preliminary data.</text>
</comment>
<dbReference type="GO" id="GO:0046872">
    <property type="term" value="F:metal ion binding"/>
    <property type="evidence" value="ECO:0007669"/>
    <property type="project" value="UniProtKB-KW"/>
</dbReference>
<proteinExistence type="predicted"/>
<keyword evidence="6" id="KW-1185">Reference proteome</keyword>
<dbReference type="STRING" id="1661398.A0A482VGQ1"/>
<keyword evidence="2" id="KW-0479">Metal-binding</keyword>
<accession>A0A482VGQ1</accession>
<evidence type="ECO:0000313" key="5">
    <source>
        <dbReference type="EMBL" id="RZC32032.1"/>
    </source>
</evidence>
<evidence type="ECO:0000313" key="6">
    <source>
        <dbReference type="Proteomes" id="UP000292052"/>
    </source>
</evidence>